<proteinExistence type="predicted"/>
<evidence type="ECO:0000256" key="1">
    <source>
        <dbReference type="SAM" id="SignalP"/>
    </source>
</evidence>
<sequence>MCYTMSGSDVLFFFFVSIRSLAMTFPIFGARCSVPFYCVGSLINTSPPILVGDLVYSSNAFQAYFSSGTLGAY</sequence>
<name>A0A2M4DN69_ANODA</name>
<dbReference type="AlphaFoldDB" id="A0A2M4DN69"/>
<reference evidence="2" key="1">
    <citation type="submission" date="2018-01" db="EMBL/GenBank/DDBJ databases">
        <title>An insight into the sialome of Amazonian anophelines.</title>
        <authorList>
            <person name="Ribeiro J.M."/>
            <person name="Scarpassa V."/>
            <person name="Calvo E."/>
        </authorList>
    </citation>
    <scope>NUCLEOTIDE SEQUENCE</scope>
</reference>
<feature type="chain" id="PRO_5014623792" evidence="1">
    <location>
        <begin position="23"/>
        <end position="73"/>
    </location>
</feature>
<evidence type="ECO:0000313" key="2">
    <source>
        <dbReference type="EMBL" id="MBW79016.1"/>
    </source>
</evidence>
<dbReference type="EMBL" id="GGFL01014838">
    <property type="protein sequence ID" value="MBW79016.1"/>
    <property type="molecule type" value="Transcribed_RNA"/>
</dbReference>
<organism evidence="2">
    <name type="scientific">Anopheles darlingi</name>
    <name type="common">Mosquito</name>
    <dbReference type="NCBI Taxonomy" id="43151"/>
    <lineage>
        <taxon>Eukaryota</taxon>
        <taxon>Metazoa</taxon>
        <taxon>Ecdysozoa</taxon>
        <taxon>Arthropoda</taxon>
        <taxon>Hexapoda</taxon>
        <taxon>Insecta</taxon>
        <taxon>Pterygota</taxon>
        <taxon>Neoptera</taxon>
        <taxon>Endopterygota</taxon>
        <taxon>Diptera</taxon>
        <taxon>Nematocera</taxon>
        <taxon>Culicoidea</taxon>
        <taxon>Culicidae</taxon>
        <taxon>Anophelinae</taxon>
        <taxon>Anopheles</taxon>
    </lineage>
</organism>
<accession>A0A2M4DN69</accession>
<feature type="signal peptide" evidence="1">
    <location>
        <begin position="1"/>
        <end position="22"/>
    </location>
</feature>
<protein>
    <submittedName>
        <fullName evidence="2">Putative secreted protein</fullName>
    </submittedName>
</protein>
<keyword evidence="1" id="KW-0732">Signal</keyword>